<dbReference type="InterPro" id="IPR001962">
    <property type="entry name" value="Asn_synthase"/>
</dbReference>
<dbReference type="Gene3D" id="3.40.50.620">
    <property type="entry name" value="HUPs"/>
    <property type="match status" value="2"/>
</dbReference>
<dbReference type="InterPro" id="IPR029055">
    <property type="entry name" value="Ntn_hydrolases_N"/>
</dbReference>
<comment type="caution">
    <text evidence="5">The sequence shown here is derived from an EMBL/GenBank/DDBJ whole genome shotgun (WGS) entry which is preliminary data.</text>
</comment>
<gene>
    <name evidence="5" type="ORF">ORJ04_01840</name>
</gene>
<dbReference type="InterPro" id="IPR051786">
    <property type="entry name" value="ASN_synthetase/amidase"/>
</dbReference>
<evidence type="ECO:0000256" key="2">
    <source>
        <dbReference type="ARBA" id="ARBA00012737"/>
    </source>
</evidence>
<feature type="domain" description="Asparagine synthetase" evidence="4">
    <location>
        <begin position="210"/>
        <end position="534"/>
    </location>
</feature>
<comment type="pathway">
    <text evidence="1">Amino-acid biosynthesis; L-asparagine biosynthesis; L-asparagine from L-aspartate (L-Gln route): step 1/1.</text>
</comment>
<keyword evidence="6" id="KW-1185">Reference proteome</keyword>
<dbReference type="EMBL" id="JAPJDZ010000002">
    <property type="protein sequence ID" value="MDP5134689.1"/>
    <property type="molecule type" value="Genomic_DNA"/>
</dbReference>
<dbReference type="SUPFAM" id="SSF56235">
    <property type="entry name" value="N-terminal nucleophile aminohydrolases (Ntn hydrolases)"/>
    <property type="match status" value="1"/>
</dbReference>
<dbReference type="Pfam" id="PF00733">
    <property type="entry name" value="Asn_synthase"/>
    <property type="match status" value="1"/>
</dbReference>
<accession>A0ABT9HU90</accession>
<evidence type="ECO:0000313" key="5">
    <source>
        <dbReference type="EMBL" id="MDP5134689.1"/>
    </source>
</evidence>
<name>A0ABT9HU90_9GAMM</name>
<comment type="catalytic activity">
    <reaction evidence="3">
        <text>L-aspartate + L-glutamine + ATP + H2O = L-asparagine + L-glutamate + AMP + diphosphate + H(+)</text>
        <dbReference type="Rhea" id="RHEA:12228"/>
        <dbReference type="ChEBI" id="CHEBI:15377"/>
        <dbReference type="ChEBI" id="CHEBI:15378"/>
        <dbReference type="ChEBI" id="CHEBI:29985"/>
        <dbReference type="ChEBI" id="CHEBI:29991"/>
        <dbReference type="ChEBI" id="CHEBI:30616"/>
        <dbReference type="ChEBI" id="CHEBI:33019"/>
        <dbReference type="ChEBI" id="CHEBI:58048"/>
        <dbReference type="ChEBI" id="CHEBI:58359"/>
        <dbReference type="ChEBI" id="CHEBI:456215"/>
        <dbReference type="EC" id="6.3.5.4"/>
    </reaction>
</comment>
<dbReference type="PANTHER" id="PTHR43284:SF1">
    <property type="entry name" value="ASPARAGINE SYNTHETASE"/>
    <property type="match status" value="1"/>
</dbReference>
<dbReference type="Proteomes" id="UP001231109">
    <property type="component" value="Unassembled WGS sequence"/>
</dbReference>
<dbReference type="Gene3D" id="3.60.20.10">
    <property type="entry name" value="Glutamine Phosphoribosylpyrophosphate, subunit 1, domain 1"/>
    <property type="match status" value="1"/>
</dbReference>
<dbReference type="InterPro" id="IPR014729">
    <property type="entry name" value="Rossmann-like_a/b/a_fold"/>
</dbReference>
<dbReference type="PANTHER" id="PTHR43284">
    <property type="entry name" value="ASPARAGINE SYNTHETASE (GLUTAMINE-HYDROLYZING)"/>
    <property type="match status" value="1"/>
</dbReference>
<sequence length="584" mass="64799">MINDSKVFLGNEYLPNAPVKCTIGTYRVSAFAPSQFAEDSTAAVLIFGYIHNPEVLISPAYWLTLLQQPAPMLVAALDQLNGAYNLLVLNKVNNSISVVTDRLGGQRMYYWSTQEGIWLSPSLTGLANIANFGHGTPTNFSVPAVMELLNYRWLSGTTTPFADINKLPHAAVCQLSPGSSIHTLVRYGILPEARAGVTDESLQVHADRVHQLLLANIRASVRPGDRVAVLLSGGVDSSILLGICCDLNLNVVAITPQHEGHHNPELETAKTFAAELGVEHRIIAVEEADVARHYADVVELLGVPPRCHSAVSLLILLRQLKGSFDKILYGEGADTLFGSKAVKHFALRFKKNQRLKKVFRYIPYWPWLFKVLPLPYKLRHLLQFDALNEAIAVNQIVLQEPLKASLNDRLVLDKELIKAGLNVSNVTVDTYERALLQLKQIIFSSSVINHFYELESLAADNSIQLISPFVCQPVMAYAANLSDTSYFGIESVKPVLRKIGERYFTPSLMYLPKYGFPVPHSNWLKGPLATWGREATVFFSCPIEYLADEEFAWCIIGLYLLAKRNHILPLRLFEIDGGVDALPG</sequence>
<dbReference type="RefSeq" id="WP_305973390.1">
    <property type="nucleotide sequence ID" value="NZ_JAPJDZ010000002.1"/>
</dbReference>
<reference evidence="5 6" key="1">
    <citation type="submission" date="2022-11" db="EMBL/GenBank/DDBJ databases">
        <title>Viruses from the air-sea interface of a natural surface slick.</title>
        <authorList>
            <person name="Rahlff J."/>
            <person name="Holmfeldt K."/>
        </authorList>
    </citation>
    <scope>NUCLEOTIDE SEQUENCE [LARGE SCALE GENOMIC DNA]</scope>
    <source>
        <strain evidence="5 6">SMS4</strain>
    </source>
</reference>
<evidence type="ECO:0000256" key="1">
    <source>
        <dbReference type="ARBA" id="ARBA00005187"/>
    </source>
</evidence>
<organism evidence="5 6">
    <name type="scientific">Rheinheimera baltica</name>
    <dbReference type="NCBI Taxonomy" id="67576"/>
    <lineage>
        <taxon>Bacteria</taxon>
        <taxon>Pseudomonadati</taxon>
        <taxon>Pseudomonadota</taxon>
        <taxon>Gammaproteobacteria</taxon>
        <taxon>Chromatiales</taxon>
        <taxon>Chromatiaceae</taxon>
        <taxon>Rheinheimera</taxon>
    </lineage>
</organism>
<dbReference type="CDD" id="cd01991">
    <property type="entry name" value="Asn_synthase_B_C"/>
    <property type="match status" value="1"/>
</dbReference>
<dbReference type="EC" id="6.3.5.4" evidence="2"/>
<evidence type="ECO:0000313" key="6">
    <source>
        <dbReference type="Proteomes" id="UP001231109"/>
    </source>
</evidence>
<dbReference type="SUPFAM" id="SSF52402">
    <property type="entry name" value="Adenine nucleotide alpha hydrolases-like"/>
    <property type="match status" value="1"/>
</dbReference>
<proteinExistence type="predicted"/>
<evidence type="ECO:0000256" key="3">
    <source>
        <dbReference type="ARBA" id="ARBA00048741"/>
    </source>
</evidence>
<evidence type="ECO:0000259" key="4">
    <source>
        <dbReference type="Pfam" id="PF00733"/>
    </source>
</evidence>
<protein>
    <recommendedName>
        <fullName evidence="2">asparagine synthase (glutamine-hydrolyzing)</fullName>
        <ecNumber evidence="2">6.3.5.4</ecNumber>
    </recommendedName>
</protein>